<dbReference type="InterPro" id="IPR003594">
    <property type="entry name" value="HATPase_dom"/>
</dbReference>
<dbReference type="AlphaFoldDB" id="A0A1T2XI59"/>
<dbReference type="InterPro" id="IPR003660">
    <property type="entry name" value="HAMP_dom"/>
</dbReference>
<dbReference type="EC" id="2.7.13.3" evidence="3"/>
<dbReference type="RefSeq" id="WP_078498331.1">
    <property type="nucleotide sequence ID" value="NZ_MSZX01000003.1"/>
</dbReference>
<dbReference type="PANTHER" id="PTHR43711:SF1">
    <property type="entry name" value="HISTIDINE KINASE 1"/>
    <property type="match status" value="1"/>
</dbReference>
<gene>
    <name evidence="15" type="ORF">BVG16_09615</name>
</gene>
<evidence type="ECO:0000313" key="15">
    <source>
        <dbReference type="EMBL" id="OPA79333.1"/>
    </source>
</evidence>
<keyword evidence="12" id="KW-1133">Transmembrane helix</keyword>
<dbReference type="FunFam" id="3.30.565.10:FF:000006">
    <property type="entry name" value="Sensor histidine kinase WalK"/>
    <property type="match status" value="1"/>
</dbReference>
<evidence type="ECO:0000256" key="4">
    <source>
        <dbReference type="ARBA" id="ARBA00022475"/>
    </source>
</evidence>
<evidence type="ECO:0000256" key="9">
    <source>
        <dbReference type="ARBA" id="ARBA00022840"/>
    </source>
</evidence>
<name>A0A1T2XI59_9BACL</name>
<dbReference type="InterPro" id="IPR004358">
    <property type="entry name" value="Sig_transdc_His_kin-like_C"/>
</dbReference>
<dbReference type="PANTHER" id="PTHR43711">
    <property type="entry name" value="TWO-COMPONENT HISTIDINE KINASE"/>
    <property type="match status" value="1"/>
</dbReference>
<dbReference type="Pfam" id="PF02518">
    <property type="entry name" value="HATPase_c"/>
    <property type="match status" value="1"/>
</dbReference>
<evidence type="ECO:0000256" key="11">
    <source>
        <dbReference type="ARBA" id="ARBA00023136"/>
    </source>
</evidence>
<evidence type="ECO:0000259" key="13">
    <source>
        <dbReference type="PROSITE" id="PS50109"/>
    </source>
</evidence>
<keyword evidence="11 12" id="KW-0472">Membrane</keyword>
<dbReference type="FunFam" id="1.10.287.130:FF:000001">
    <property type="entry name" value="Two-component sensor histidine kinase"/>
    <property type="match status" value="1"/>
</dbReference>
<dbReference type="InterPro" id="IPR036890">
    <property type="entry name" value="HATPase_C_sf"/>
</dbReference>
<keyword evidence="10" id="KW-0902">Two-component regulatory system</keyword>
<protein>
    <recommendedName>
        <fullName evidence="3">histidine kinase</fullName>
        <ecNumber evidence="3">2.7.13.3</ecNumber>
    </recommendedName>
</protein>
<evidence type="ECO:0000256" key="2">
    <source>
        <dbReference type="ARBA" id="ARBA00004651"/>
    </source>
</evidence>
<comment type="subcellular location">
    <subcellularLocation>
        <location evidence="2">Cell membrane</location>
        <topology evidence="2">Multi-pass membrane protein</topology>
    </subcellularLocation>
</comment>
<dbReference type="Gene3D" id="1.10.287.130">
    <property type="match status" value="1"/>
</dbReference>
<dbReference type="Proteomes" id="UP000190188">
    <property type="component" value="Unassembled WGS sequence"/>
</dbReference>
<dbReference type="SUPFAM" id="SSF55874">
    <property type="entry name" value="ATPase domain of HSP90 chaperone/DNA topoisomerase II/histidine kinase"/>
    <property type="match status" value="1"/>
</dbReference>
<keyword evidence="7" id="KW-0547">Nucleotide-binding</keyword>
<dbReference type="SMART" id="SM00388">
    <property type="entry name" value="HisKA"/>
    <property type="match status" value="1"/>
</dbReference>
<evidence type="ECO:0000256" key="8">
    <source>
        <dbReference type="ARBA" id="ARBA00022777"/>
    </source>
</evidence>
<keyword evidence="4" id="KW-1003">Cell membrane</keyword>
<dbReference type="InterPro" id="IPR050736">
    <property type="entry name" value="Sensor_HK_Regulatory"/>
</dbReference>
<accession>A0A1T2XI59</accession>
<comment type="catalytic activity">
    <reaction evidence="1">
        <text>ATP + protein L-histidine = ADP + protein N-phospho-L-histidine.</text>
        <dbReference type="EC" id="2.7.13.3"/>
    </reaction>
</comment>
<dbReference type="CDD" id="cd00082">
    <property type="entry name" value="HisKA"/>
    <property type="match status" value="1"/>
</dbReference>
<dbReference type="PROSITE" id="PS50109">
    <property type="entry name" value="HIS_KIN"/>
    <property type="match status" value="1"/>
</dbReference>
<keyword evidence="8 15" id="KW-0418">Kinase</keyword>
<keyword evidence="9" id="KW-0067">ATP-binding</keyword>
<proteinExistence type="predicted"/>
<keyword evidence="16" id="KW-1185">Reference proteome</keyword>
<feature type="domain" description="HAMP" evidence="14">
    <location>
        <begin position="89"/>
        <end position="135"/>
    </location>
</feature>
<dbReference type="STRING" id="1324314.BVG16_09615"/>
<evidence type="ECO:0000256" key="12">
    <source>
        <dbReference type="SAM" id="Phobius"/>
    </source>
</evidence>
<feature type="transmembrane region" description="Helical" evidence="12">
    <location>
        <begin position="56"/>
        <end position="78"/>
    </location>
</feature>
<dbReference type="Gene3D" id="3.30.565.10">
    <property type="entry name" value="Histidine kinase-like ATPase, C-terminal domain"/>
    <property type="match status" value="1"/>
</dbReference>
<evidence type="ECO:0000256" key="10">
    <source>
        <dbReference type="ARBA" id="ARBA00023012"/>
    </source>
</evidence>
<evidence type="ECO:0000259" key="14">
    <source>
        <dbReference type="PROSITE" id="PS50885"/>
    </source>
</evidence>
<dbReference type="CDD" id="cd06225">
    <property type="entry name" value="HAMP"/>
    <property type="match status" value="1"/>
</dbReference>
<comment type="caution">
    <text evidence="15">The sequence shown here is derived from an EMBL/GenBank/DDBJ whole genome shotgun (WGS) entry which is preliminary data.</text>
</comment>
<reference evidence="15 16" key="1">
    <citation type="submission" date="2017-01" db="EMBL/GenBank/DDBJ databases">
        <title>Genome analysis of Paenibacillus selenitrireducens ES3-24.</title>
        <authorList>
            <person name="Xu D."/>
            <person name="Yao R."/>
            <person name="Zheng S."/>
        </authorList>
    </citation>
    <scope>NUCLEOTIDE SEQUENCE [LARGE SCALE GENOMIC DNA]</scope>
    <source>
        <strain evidence="15 16">ES3-24</strain>
    </source>
</reference>
<organism evidence="15 16">
    <name type="scientific">Paenibacillus selenitireducens</name>
    <dbReference type="NCBI Taxonomy" id="1324314"/>
    <lineage>
        <taxon>Bacteria</taxon>
        <taxon>Bacillati</taxon>
        <taxon>Bacillota</taxon>
        <taxon>Bacilli</taxon>
        <taxon>Bacillales</taxon>
        <taxon>Paenibacillaceae</taxon>
        <taxon>Paenibacillus</taxon>
    </lineage>
</organism>
<evidence type="ECO:0000256" key="7">
    <source>
        <dbReference type="ARBA" id="ARBA00022741"/>
    </source>
</evidence>
<dbReference type="GO" id="GO:0005886">
    <property type="term" value="C:plasma membrane"/>
    <property type="evidence" value="ECO:0007669"/>
    <property type="project" value="UniProtKB-SubCell"/>
</dbReference>
<evidence type="ECO:0000256" key="5">
    <source>
        <dbReference type="ARBA" id="ARBA00022553"/>
    </source>
</evidence>
<dbReference type="PROSITE" id="PS50885">
    <property type="entry name" value="HAMP"/>
    <property type="match status" value="1"/>
</dbReference>
<dbReference type="Gene3D" id="6.10.340.10">
    <property type="match status" value="1"/>
</dbReference>
<dbReference type="SMART" id="SM00387">
    <property type="entry name" value="HATPase_c"/>
    <property type="match status" value="1"/>
</dbReference>
<dbReference type="InterPro" id="IPR003661">
    <property type="entry name" value="HisK_dim/P_dom"/>
</dbReference>
<dbReference type="EMBL" id="MSZX01000003">
    <property type="protein sequence ID" value="OPA79333.1"/>
    <property type="molecule type" value="Genomic_DNA"/>
</dbReference>
<dbReference type="SUPFAM" id="SSF47384">
    <property type="entry name" value="Homodimeric domain of signal transducing histidine kinase"/>
    <property type="match status" value="1"/>
</dbReference>
<dbReference type="PROSITE" id="PS51257">
    <property type="entry name" value="PROKAR_LIPOPROTEIN"/>
    <property type="match status" value="1"/>
</dbReference>
<evidence type="ECO:0000256" key="1">
    <source>
        <dbReference type="ARBA" id="ARBA00000085"/>
    </source>
</evidence>
<dbReference type="GO" id="GO:0000155">
    <property type="term" value="F:phosphorelay sensor kinase activity"/>
    <property type="evidence" value="ECO:0007669"/>
    <property type="project" value="InterPro"/>
</dbReference>
<dbReference type="Pfam" id="PF00512">
    <property type="entry name" value="HisKA"/>
    <property type="match status" value="1"/>
</dbReference>
<dbReference type="CDD" id="cd00075">
    <property type="entry name" value="HATPase"/>
    <property type="match status" value="1"/>
</dbReference>
<evidence type="ECO:0000256" key="3">
    <source>
        <dbReference type="ARBA" id="ARBA00012438"/>
    </source>
</evidence>
<dbReference type="InterPro" id="IPR005467">
    <property type="entry name" value="His_kinase_dom"/>
</dbReference>
<sequence length="369" mass="41955">MKQWIQHFRKQMWVRMTTAICSLILFFLACEAASYGLIYWIRLKSDLLPTAEWVQLLVTQLLTFAIMSCVATPIAFVAKRKSGNVFGTLISTINSVSKGDFTVKIAYHKHFEDEQFLDLVESINHMTAQLNELETLRQEFISNVSHEIQSPLTSIRGFARALQDPDLPIDMRVHYLGIIETESVRLSKLSENLLKLTSLESKHHPFQPKPYRLDLQLKTTILACEPQWREKNIEVEAELTEHTVLADEEMMSQVWINLIHNSIKFTPQGGTIHVNLSQAGKETVVRITDTGIGMDTESQQHIFERFYKADKSRNRDLGGNGLGLSIVKRIIDLHEGSIAVHSTLGVGTAFHITLPPKPNPRKEKEITVE</sequence>
<dbReference type="InterPro" id="IPR036097">
    <property type="entry name" value="HisK_dim/P_sf"/>
</dbReference>
<feature type="domain" description="Histidine kinase" evidence="13">
    <location>
        <begin position="143"/>
        <end position="358"/>
    </location>
</feature>
<keyword evidence="12" id="KW-0812">Transmembrane</keyword>
<evidence type="ECO:0000313" key="16">
    <source>
        <dbReference type="Proteomes" id="UP000190188"/>
    </source>
</evidence>
<keyword evidence="5" id="KW-0597">Phosphoprotein</keyword>
<keyword evidence="6" id="KW-0808">Transferase</keyword>
<evidence type="ECO:0000256" key="6">
    <source>
        <dbReference type="ARBA" id="ARBA00022679"/>
    </source>
</evidence>
<dbReference type="PRINTS" id="PR00344">
    <property type="entry name" value="BCTRLSENSOR"/>
</dbReference>
<dbReference type="GO" id="GO:0005524">
    <property type="term" value="F:ATP binding"/>
    <property type="evidence" value="ECO:0007669"/>
    <property type="project" value="UniProtKB-KW"/>
</dbReference>